<dbReference type="Proteomes" id="UP000220353">
    <property type="component" value="Unassembled WGS sequence"/>
</dbReference>
<protein>
    <submittedName>
        <fullName evidence="1">Uncharacterized protein</fullName>
    </submittedName>
</protein>
<comment type="caution">
    <text evidence="1">The sequence shown here is derived from an EMBL/GenBank/DDBJ whole genome shotgun (WGS) entry which is preliminary data.</text>
</comment>
<dbReference type="AlphaFoldDB" id="A0A2A6LYZ6"/>
<proteinExistence type="predicted"/>
<name>A0A2A6LYZ6_RHIFR</name>
<gene>
    <name evidence="1" type="ORF">CO661_11990</name>
</gene>
<organism evidence="1 2">
    <name type="scientific">Rhizobium fredii</name>
    <name type="common">Sinorhizobium fredii</name>
    <dbReference type="NCBI Taxonomy" id="380"/>
    <lineage>
        <taxon>Bacteria</taxon>
        <taxon>Pseudomonadati</taxon>
        <taxon>Pseudomonadota</taxon>
        <taxon>Alphaproteobacteria</taxon>
        <taxon>Hyphomicrobiales</taxon>
        <taxon>Rhizobiaceae</taxon>
        <taxon>Sinorhizobium/Ensifer group</taxon>
        <taxon>Sinorhizobium</taxon>
    </lineage>
</organism>
<reference evidence="1 2" key="1">
    <citation type="submission" date="2017-09" db="EMBL/GenBank/DDBJ databases">
        <title>Comparative genomics of rhizobia isolated from Phaseolus vulgaris in China.</title>
        <authorList>
            <person name="Tong W."/>
        </authorList>
    </citation>
    <scope>NUCLEOTIDE SEQUENCE [LARGE SCALE GENOMIC DNA]</scope>
    <source>
        <strain evidence="1 2">PCH1</strain>
    </source>
</reference>
<dbReference type="Pfam" id="PF23148">
    <property type="entry name" value="Gp77"/>
    <property type="match status" value="1"/>
</dbReference>
<evidence type="ECO:0000313" key="2">
    <source>
        <dbReference type="Proteomes" id="UP000220353"/>
    </source>
</evidence>
<sequence>MGLTWPAVKDPNEVKDYSLDWSHLLGSSDTITSSTWTVVDGSGLAIDSSSNTTTASTVWLSAGTDVTNYSLLNRVVTAGGRTYDQTVRLKVREK</sequence>
<dbReference type="RefSeq" id="WP_097586854.1">
    <property type="nucleotide sequence ID" value="NZ_NWTC01000008.1"/>
</dbReference>
<dbReference type="EMBL" id="NWTC01000008">
    <property type="protein sequence ID" value="PDT47456.1"/>
    <property type="molecule type" value="Genomic_DNA"/>
</dbReference>
<dbReference type="InterPro" id="IPR056928">
    <property type="entry name" value="Gp77-like"/>
</dbReference>
<evidence type="ECO:0000313" key="1">
    <source>
        <dbReference type="EMBL" id="PDT47456.1"/>
    </source>
</evidence>
<accession>A0A2A6LYZ6</accession>